<protein>
    <submittedName>
        <fullName evidence="1">Conserved protein of DIM6/NTAB family</fullName>
    </submittedName>
</protein>
<evidence type="ECO:0000313" key="1">
    <source>
        <dbReference type="EMBL" id="SUY25402.1"/>
    </source>
</evidence>
<name>A0A381IC40_CLODI</name>
<organism evidence="1">
    <name type="scientific">Clostridioides difficile</name>
    <name type="common">Peptoclostridium difficile</name>
    <dbReference type="NCBI Taxonomy" id="1496"/>
    <lineage>
        <taxon>Bacteria</taxon>
        <taxon>Bacillati</taxon>
        <taxon>Bacillota</taxon>
        <taxon>Clostridia</taxon>
        <taxon>Peptostreptococcales</taxon>
        <taxon>Peptostreptococcaceae</taxon>
        <taxon>Clostridioides</taxon>
    </lineage>
</organism>
<dbReference type="EMBL" id="UFWD01000001">
    <property type="protein sequence ID" value="SUY25402.1"/>
    <property type="molecule type" value="Genomic_DNA"/>
</dbReference>
<sequence length="59" mass="7114">MIHLILKNLKWLLYAKKMYSQKLEPQCFIAEGIDGRWYPQKDYHTLYIAEITNVLVKED</sequence>
<proteinExistence type="predicted"/>
<dbReference type="AlphaFoldDB" id="A0A381IC40"/>
<accession>A0A381IC40</accession>
<reference evidence="1" key="1">
    <citation type="submission" date="2018-06" db="EMBL/GenBank/DDBJ databases">
        <authorList>
            <consortium name="Pathogen Informatics"/>
            <person name="Doyle S."/>
        </authorList>
    </citation>
    <scope>NUCLEOTIDE SEQUENCE</scope>
    <source>
        <strain evidence="1">NCTC13307</strain>
    </source>
</reference>
<gene>
    <name evidence="1" type="ORF">NCTC13307_02789</name>
</gene>